<comment type="caution">
    <text evidence="1">The sequence shown here is derived from an EMBL/GenBank/DDBJ whole genome shotgun (WGS) entry which is preliminary data.</text>
</comment>
<accession>A0A1G2HM36</accession>
<proteinExistence type="predicted"/>
<reference evidence="1 2" key="1">
    <citation type="journal article" date="2016" name="Nat. Commun.">
        <title>Thousands of microbial genomes shed light on interconnected biogeochemical processes in an aquifer system.</title>
        <authorList>
            <person name="Anantharaman K."/>
            <person name="Brown C.T."/>
            <person name="Hug L.A."/>
            <person name="Sharon I."/>
            <person name="Castelle C.J."/>
            <person name="Probst A.J."/>
            <person name="Thomas B.C."/>
            <person name="Singh A."/>
            <person name="Wilkins M.J."/>
            <person name="Karaoz U."/>
            <person name="Brodie E.L."/>
            <person name="Williams K.H."/>
            <person name="Hubbard S.S."/>
            <person name="Banfield J.F."/>
        </authorList>
    </citation>
    <scope>NUCLEOTIDE SEQUENCE [LARGE SCALE GENOMIC DNA]</scope>
</reference>
<sequence>MIDLWIQERKAYTCIKSWGHFWHIIFPLQYNKKTNEIFCRCPYCLIERLIKLPPDVCKQILRDISRGKLKILKEYLK</sequence>
<dbReference type="AlphaFoldDB" id="A0A1G2HM36"/>
<name>A0A1G2HM36_9BACT</name>
<evidence type="ECO:0000313" key="1">
    <source>
        <dbReference type="EMBL" id="OGZ63291.1"/>
    </source>
</evidence>
<evidence type="ECO:0000313" key="2">
    <source>
        <dbReference type="Proteomes" id="UP000178991"/>
    </source>
</evidence>
<dbReference type="EMBL" id="MHOL01000004">
    <property type="protein sequence ID" value="OGZ63291.1"/>
    <property type="molecule type" value="Genomic_DNA"/>
</dbReference>
<dbReference type="Proteomes" id="UP000178991">
    <property type="component" value="Unassembled WGS sequence"/>
</dbReference>
<gene>
    <name evidence="1" type="ORF">A2639_02515</name>
</gene>
<protein>
    <submittedName>
        <fullName evidence="1">Uncharacterized protein</fullName>
    </submittedName>
</protein>
<organism evidence="1 2">
    <name type="scientific">Candidatus Staskawiczbacteria bacterium RIFCSPHIGHO2_01_FULL_34_27</name>
    <dbReference type="NCBI Taxonomy" id="1802199"/>
    <lineage>
        <taxon>Bacteria</taxon>
        <taxon>Candidatus Staskawicziibacteriota</taxon>
    </lineage>
</organism>